<dbReference type="SUPFAM" id="SSF52540">
    <property type="entry name" value="P-loop containing nucleoside triphosphate hydrolases"/>
    <property type="match status" value="1"/>
</dbReference>
<dbReference type="Gene3D" id="3.40.50.300">
    <property type="entry name" value="P-loop containing nucleotide triphosphate hydrolases"/>
    <property type="match status" value="1"/>
</dbReference>
<evidence type="ECO:0000256" key="5">
    <source>
        <dbReference type="SAM" id="MobiDB-lite"/>
    </source>
</evidence>
<dbReference type="InterPro" id="IPR006703">
    <property type="entry name" value="G_AIG1"/>
</dbReference>
<name>A0AAN8KAI7_PATCE</name>
<feature type="region of interest" description="Disordered" evidence="5">
    <location>
        <begin position="1"/>
        <end position="42"/>
    </location>
</feature>
<dbReference type="PANTHER" id="PTHR10903:SF170">
    <property type="entry name" value="GTPASE IMAP FAMILY MEMBER 7"/>
    <property type="match status" value="1"/>
</dbReference>
<dbReference type="AlphaFoldDB" id="A0AAN8KAI7"/>
<feature type="compositionally biased region" description="Polar residues" evidence="5">
    <location>
        <begin position="1"/>
        <end position="18"/>
    </location>
</feature>
<organism evidence="7 8">
    <name type="scientific">Patella caerulea</name>
    <name type="common">Rayed Mediterranean limpet</name>
    <dbReference type="NCBI Taxonomy" id="87958"/>
    <lineage>
        <taxon>Eukaryota</taxon>
        <taxon>Metazoa</taxon>
        <taxon>Spiralia</taxon>
        <taxon>Lophotrochozoa</taxon>
        <taxon>Mollusca</taxon>
        <taxon>Gastropoda</taxon>
        <taxon>Patellogastropoda</taxon>
        <taxon>Patelloidea</taxon>
        <taxon>Patellidae</taxon>
        <taxon>Patella</taxon>
    </lineage>
</organism>
<proteinExistence type="inferred from homology"/>
<evidence type="ECO:0000313" key="7">
    <source>
        <dbReference type="EMBL" id="KAK6194940.1"/>
    </source>
</evidence>
<sequence>MASKNTGESTVNSATRPSRQIDRCTSIATVQHDGQKDRDAGVQDELVREEEAEYERQCQLKEKQIRQEHSQVWKLRKLFNKINPFHESMAEQIQRSRRELKEIRAQERRRNSLERHGEDVLGDTGEVRIALLGKTGIGKSLLGNNLLKKNAFTSRVSFMSVTKKCKFEERDLDDSTTLFVVDTPGLFDTRDPNEQTSKEITRSIALAAPGPHIYIFVIAVGRFTKEETDTINILQELFGTNVIDHVIIIFTRKDELGDEPFSTFLSMSPPELRQLLERCDNRYAFINNKADKDVLREEVDDILDLIYKTIGSNKGAFYTHAMYEEAEKSMKARREEIQRQKEEDLKRLNKRKWSLLNALGEFDSSNRRSSGSGSVGDQSSRKGSKASLGEPPIRKGSGILPKELDRKGSDVQVRGGESGRKDSGLNLEVCLSQRKDTLADLQTEHQPCHESTGVRLEGSSMDDRSRIEVDGTLGDDSRVESDHSTHPTHTESSTYSDYRGAECQQNEDGITQSLEGDEVDTALFPKQRLVLLNQQIARTCDIRPNIEVKRELEGSDESLLKVLGQSINNYFTMYLKHDTSFKLNATC</sequence>
<feature type="region of interest" description="Disordered" evidence="5">
    <location>
        <begin position="364"/>
        <end position="423"/>
    </location>
</feature>
<feature type="coiled-coil region" evidence="4">
    <location>
        <begin position="86"/>
        <end position="116"/>
    </location>
</feature>
<feature type="region of interest" description="Disordered" evidence="5">
    <location>
        <begin position="441"/>
        <end position="498"/>
    </location>
</feature>
<dbReference type="InterPro" id="IPR045058">
    <property type="entry name" value="GIMA/IAN/Toc"/>
</dbReference>
<keyword evidence="8" id="KW-1185">Reference proteome</keyword>
<dbReference type="FunFam" id="3.40.50.300:FF:000366">
    <property type="entry name" value="GTPase, IMAP family member 2"/>
    <property type="match status" value="1"/>
</dbReference>
<keyword evidence="4" id="KW-0175">Coiled coil</keyword>
<protein>
    <recommendedName>
        <fullName evidence="6">AIG1-type G domain-containing protein</fullName>
    </recommendedName>
</protein>
<feature type="domain" description="AIG1-type G" evidence="6">
    <location>
        <begin position="124"/>
        <end position="327"/>
    </location>
</feature>
<feature type="compositionally biased region" description="Low complexity" evidence="5">
    <location>
        <begin position="367"/>
        <end position="378"/>
    </location>
</feature>
<dbReference type="EMBL" id="JAZGQO010000001">
    <property type="protein sequence ID" value="KAK6194940.1"/>
    <property type="molecule type" value="Genomic_DNA"/>
</dbReference>
<dbReference type="GO" id="GO:0005525">
    <property type="term" value="F:GTP binding"/>
    <property type="evidence" value="ECO:0007669"/>
    <property type="project" value="UniProtKB-KW"/>
</dbReference>
<dbReference type="InterPro" id="IPR027417">
    <property type="entry name" value="P-loop_NTPase"/>
</dbReference>
<feature type="compositionally biased region" description="Basic and acidic residues" evidence="5">
    <location>
        <begin position="461"/>
        <end position="489"/>
    </location>
</feature>
<comment type="similarity">
    <text evidence="1">Belongs to the TRAFAC class TrmE-Era-EngA-EngB-Septin-like GTPase superfamily. AIG1/Toc34/Toc159-like paraseptin GTPase family. IAN subfamily.</text>
</comment>
<evidence type="ECO:0000256" key="3">
    <source>
        <dbReference type="ARBA" id="ARBA00023134"/>
    </source>
</evidence>
<dbReference type="Proteomes" id="UP001347796">
    <property type="component" value="Unassembled WGS sequence"/>
</dbReference>
<evidence type="ECO:0000256" key="2">
    <source>
        <dbReference type="ARBA" id="ARBA00022741"/>
    </source>
</evidence>
<reference evidence="7 8" key="1">
    <citation type="submission" date="2024-01" db="EMBL/GenBank/DDBJ databases">
        <title>The genome of the rayed Mediterranean limpet Patella caerulea (Linnaeus, 1758).</title>
        <authorList>
            <person name="Anh-Thu Weber A."/>
            <person name="Halstead-Nussloch G."/>
        </authorList>
    </citation>
    <scope>NUCLEOTIDE SEQUENCE [LARGE SCALE GENOMIC DNA]</scope>
    <source>
        <strain evidence="7">AATW-2023a</strain>
        <tissue evidence="7">Whole specimen</tissue>
    </source>
</reference>
<keyword evidence="2" id="KW-0547">Nucleotide-binding</keyword>
<keyword evidence="3" id="KW-0342">GTP-binding</keyword>
<dbReference type="Pfam" id="PF04548">
    <property type="entry name" value="AIG1"/>
    <property type="match status" value="1"/>
</dbReference>
<evidence type="ECO:0000256" key="1">
    <source>
        <dbReference type="ARBA" id="ARBA00008535"/>
    </source>
</evidence>
<comment type="caution">
    <text evidence="7">The sequence shown here is derived from an EMBL/GenBank/DDBJ whole genome shotgun (WGS) entry which is preliminary data.</text>
</comment>
<evidence type="ECO:0000256" key="4">
    <source>
        <dbReference type="SAM" id="Coils"/>
    </source>
</evidence>
<evidence type="ECO:0000313" key="8">
    <source>
        <dbReference type="Proteomes" id="UP001347796"/>
    </source>
</evidence>
<feature type="coiled-coil region" evidence="4">
    <location>
        <begin position="320"/>
        <end position="351"/>
    </location>
</feature>
<dbReference type="PANTHER" id="PTHR10903">
    <property type="entry name" value="GTPASE, IMAP FAMILY MEMBER-RELATED"/>
    <property type="match status" value="1"/>
</dbReference>
<dbReference type="PROSITE" id="PS51720">
    <property type="entry name" value="G_AIG1"/>
    <property type="match status" value="1"/>
</dbReference>
<accession>A0AAN8KAI7</accession>
<gene>
    <name evidence="7" type="ORF">SNE40_000469</name>
</gene>
<evidence type="ECO:0000259" key="6">
    <source>
        <dbReference type="PROSITE" id="PS51720"/>
    </source>
</evidence>